<dbReference type="Proteomes" id="UP000681526">
    <property type="component" value="Unassembled WGS sequence"/>
</dbReference>
<dbReference type="PANTHER" id="PTHR35007:SF2">
    <property type="entry name" value="PILUS ASSEMBLE PROTEIN"/>
    <property type="match status" value="1"/>
</dbReference>
<evidence type="ECO:0000256" key="6">
    <source>
        <dbReference type="SAM" id="Phobius"/>
    </source>
</evidence>
<comment type="caution">
    <text evidence="8">The sequence shown here is derived from an EMBL/GenBank/DDBJ whole genome shotgun (WGS) entry which is preliminary data.</text>
</comment>
<dbReference type="PANTHER" id="PTHR35007">
    <property type="entry name" value="INTEGRAL MEMBRANE PROTEIN-RELATED"/>
    <property type="match status" value="1"/>
</dbReference>
<evidence type="ECO:0000259" key="7">
    <source>
        <dbReference type="Pfam" id="PF00482"/>
    </source>
</evidence>
<evidence type="ECO:0000256" key="1">
    <source>
        <dbReference type="ARBA" id="ARBA00004651"/>
    </source>
</evidence>
<protein>
    <submittedName>
        <fullName evidence="8">Type II secretion system protein</fullName>
    </submittedName>
</protein>
<gene>
    <name evidence="8" type="primary">txxe 2667</name>
    <name evidence="8" type="ORF">TXXE_18360</name>
</gene>
<accession>A0ABM8V8P6</accession>
<evidence type="ECO:0000256" key="2">
    <source>
        <dbReference type="ARBA" id="ARBA00022475"/>
    </source>
</evidence>
<keyword evidence="2" id="KW-1003">Cell membrane</keyword>
<dbReference type="Pfam" id="PF00482">
    <property type="entry name" value="T2SSF"/>
    <property type="match status" value="1"/>
</dbReference>
<sequence length="287" mass="31463">MRVLALLIAGCWLIMTAIPLLPALREARAAGRKKRDWKDLLLAEPVERLILERVSRLAAVQSLLAAVHADLQRISGRAPTFAESRRYLSRAVGTGLAAAGLTACIALVSGATDVLPVGLVVAVLLPVSNIRSLRRQVEEQRRTVLRELPELLSVLMLLVGAGESLQNALLRCAREGEDGHPLYRELKRAMYAIQNGESFQLAMDGFARRVGVQEASVLTSALLLQYRKGGSDFIHALRELSFNLWEKRKSIARTKGEEAVSKLSLPLVLIFFVLMVIIGSPAILGFQ</sequence>
<feature type="transmembrane region" description="Helical" evidence="6">
    <location>
        <begin position="263"/>
        <end position="284"/>
    </location>
</feature>
<feature type="transmembrane region" description="Helical" evidence="6">
    <location>
        <begin position="91"/>
        <end position="108"/>
    </location>
</feature>
<feature type="transmembrane region" description="Helical" evidence="6">
    <location>
        <begin position="114"/>
        <end position="133"/>
    </location>
</feature>
<dbReference type="RefSeq" id="WP_213486588.1">
    <property type="nucleotide sequence ID" value="NZ_CAJRAY010000095.1"/>
</dbReference>
<organism evidence="8 9">
    <name type="scientific">Thermobacillus xylanilyticus</name>
    <dbReference type="NCBI Taxonomy" id="76633"/>
    <lineage>
        <taxon>Bacteria</taxon>
        <taxon>Bacillati</taxon>
        <taxon>Bacillota</taxon>
        <taxon>Bacilli</taxon>
        <taxon>Bacillales</taxon>
        <taxon>Paenibacillaceae</taxon>
        <taxon>Thermobacillus</taxon>
    </lineage>
</organism>
<feature type="domain" description="Type II secretion system protein GspF" evidence="7">
    <location>
        <begin position="152"/>
        <end position="281"/>
    </location>
</feature>
<evidence type="ECO:0000313" key="8">
    <source>
        <dbReference type="EMBL" id="CAG5092569.1"/>
    </source>
</evidence>
<dbReference type="EMBL" id="CAJRAY010000095">
    <property type="protein sequence ID" value="CAG5092569.1"/>
    <property type="molecule type" value="Genomic_DNA"/>
</dbReference>
<keyword evidence="4 6" id="KW-1133">Transmembrane helix</keyword>
<name>A0ABM8V8P6_THEXY</name>
<evidence type="ECO:0000256" key="3">
    <source>
        <dbReference type="ARBA" id="ARBA00022692"/>
    </source>
</evidence>
<proteinExistence type="predicted"/>
<evidence type="ECO:0000256" key="5">
    <source>
        <dbReference type="ARBA" id="ARBA00023136"/>
    </source>
</evidence>
<keyword evidence="5 6" id="KW-0472">Membrane</keyword>
<evidence type="ECO:0000313" key="9">
    <source>
        <dbReference type="Proteomes" id="UP000681526"/>
    </source>
</evidence>
<keyword evidence="3 6" id="KW-0812">Transmembrane</keyword>
<evidence type="ECO:0000256" key="4">
    <source>
        <dbReference type="ARBA" id="ARBA00022989"/>
    </source>
</evidence>
<reference evidence="8 9" key="1">
    <citation type="submission" date="2021-04" db="EMBL/GenBank/DDBJ databases">
        <authorList>
            <person name="Rakotoarivonina H."/>
        </authorList>
    </citation>
    <scope>NUCLEOTIDE SEQUENCE [LARGE SCALE GENOMIC DNA]</scope>
    <source>
        <strain evidence="8 9">XE</strain>
    </source>
</reference>
<keyword evidence="9" id="KW-1185">Reference proteome</keyword>
<comment type="subcellular location">
    <subcellularLocation>
        <location evidence="1">Cell membrane</location>
        <topology evidence="1">Multi-pass membrane protein</topology>
    </subcellularLocation>
</comment>
<dbReference type="InterPro" id="IPR018076">
    <property type="entry name" value="T2SS_GspF_dom"/>
</dbReference>